<dbReference type="SUPFAM" id="SSF48452">
    <property type="entry name" value="TPR-like"/>
    <property type="match status" value="1"/>
</dbReference>
<dbReference type="InterPro" id="IPR011990">
    <property type="entry name" value="TPR-like_helical_dom_sf"/>
</dbReference>
<dbReference type="Gene3D" id="1.25.40.10">
    <property type="entry name" value="Tetratricopeptide repeat domain"/>
    <property type="match status" value="1"/>
</dbReference>
<dbReference type="Proteomes" id="UP000322726">
    <property type="component" value="Chromosome"/>
</dbReference>
<sequence>MKQSNCTIYTASFNKSNRKNKIDSCIEKADNEINITYCENDTFDKFENDFNDFIGKSKSLFNIKKSVLKIFISFVSIIVILFALLSVSIYEDLLKKIIFEMPFEWRFSDWVSTFFVIVFIFGLFLMPSLLDGEDSEFKELIYSWFNKDIRKIKRLKAAISSLDRKQKINLYNFDLENNNHWIWKVFTNVIVNKFQNISFYVRNDQVKSVKKFLDKYELLTLNIVNEKDHKPYVNYEVLMSTQEKSVLSMMQLCSTKIINRKDIENIISLELFEFSGKNFIKNAQDSTQLVFGFQNFINRSFDDFNLLIQKSSNQVLFSKNMKYINLAEEQNELAFYLRNHIEECVEKFENPISLLILYYYVKDLVLDEKRLIRIIEKLIITISNKQDYELIQKYWFDIAGEMFDCEDISSFEKQQKTFYRNISVDSLNILSNLFERNGYFNQAILINKYLFELNPITYGINISSLHERMGNFELALNSLPKTIEKSNELPLENDIRFLQRKLWIIVSQRNLELKEESNLLLEKLENLLFSHKRDNKAIWLWHYYNIKANFEEWNENYDEAIKFYEKCLSIPTLGSFEYGATFVNMAIAYRFKYLESLESNFITKSIKLGKIGMNLKKSVGDRDEMPVVIHNYNLNVLCKLSCDKNLDILLANEIYKLSQEAIDILDSTASIKRLGMLLIENYISADLLKKDNISVVERLRQHINLVDANELNQLLNTYKQFIKTNKITSLDFLDEKIKGIE</sequence>
<reference evidence="1 2" key="3">
    <citation type="submission" date="2019-09" db="EMBL/GenBank/DDBJ databases">
        <title>Taxonomic note: a critical rebuttal of the proposed division of the genus Arcobacter into six genera, emended descriptions of Arcobacter anaerophilus and the genus Arcobacter, and an assessment of genus-level boundaries for Epsilonproteobacteria using in silico genomic comparator tools.</title>
        <authorList>
            <person name="On S.L.W."/>
            <person name="Miller W.G."/>
            <person name="Biggs P."/>
            <person name="Cornelius A."/>
            <person name="Vandamme P."/>
        </authorList>
    </citation>
    <scope>NUCLEOTIDE SEQUENCE [LARGE SCALE GENOMIC DNA]</scope>
    <source>
        <strain evidence="1 2">LMG 26638</strain>
    </source>
</reference>
<keyword evidence="2" id="KW-1185">Reference proteome</keyword>
<dbReference type="AlphaFoldDB" id="A0A5C2H8U3"/>
<dbReference type="EMBL" id="CP035928">
    <property type="protein sequence ID" value="QEP34638.1"/>
    <property type="molecule type" value="Genomic_DNA"/>
</dbReference>
<evidence type="ECO:0000313" key="2">
    <source>
        <dbReference type="Proteomes" id="UP000322726"/>
    </source>
</evidence>
<gene>
    <name evidence="1" type="ORF">APAC_1531</name>
</gene>
<accession>A0A5C2H8U3</accession>
<dbReference type="OrthoDB" id="5346710at2"/>
<name>A0A5C2H8U3_9BACT</name>
<dbReference type="KEGG" id="apai:APAC_1531"/>
<reference evidence="1 2" key="1">
    <citation type="submission" date="2019-09" db="EMBL/GenBank/DDBJ databases">
        <title>Complete genome sequencing of four Arcobacter species reveals a diverse suite of mobile elements.</title>
        <authorList>
            <person name="Miller W.G."/>
            <person name="Yee E."/>
            <person name="Bono J.L."/>
        </authorList>
    </citation>
    <scope>NUCLEOTIDE SEQUENCE [LARGE SCALE GENOMIC DNA]</scope>
    <source>
        <strain evidence="1 2">LMG 26638</strain>
    </source>
</reference>
<organism evidence="1 2">
    <name type="scientific">Malaciobacter pacificus</name>
    <dbReference type="NCBI Taxonomy" id="1080223"/>
    <lineage>
        <taxon>Bacteria</taxon>
        <taxon>Pseudomonadati</taxon>
        <taxon>Campylobacterota</taxon>
        <taxon>Epsilonproteobacteria</taxon>
        <taxon>Campylobacterales</taxon>
        <taxon>Arcobacteraceae</taxon>
        <taxon>Malaciobacter</taxon>
    </lineage>
</organism>
<dbReference type="RefSeq" id="WP_130233569.1">
    <property type="nucleotide sequence ID" value="NZ_BMEF01000007.1"/>
</dbReference>
<protein>
    <submittedName>
        <fullName evidence="1">Putative membrane protein</fullName>
    </submittedName>
</protein>
<reference evidence="2" key="2">
    <citation type="submission" date="2019-09" db="EMBL/GenBank/DDBJ databases">
        <title>Complete genome sequencing of four Arcobacter species reveals a diverse suite of mobile elements.</title>
        <authorList>
            <person name="On S.L.W."/>
            <person name="Miller W.G."/>
            <person name="Biggs P."/>
            <person name="Cornelius A."/>
            <person name="Vandamme P."/>
        </authorList>
    </citation>
    <scope>NUCLEOTIDE SEQUENCE [LARGE SCALE GENOMIC DNA]</scope>
    <source>
        <strain evidence="2">LMG 26638</strain>
    </source>
</reference>
<proteinExistence type="predicted"/>
<evidence type="ECO:0000313" key="1">
    <source>
        <dbReference type="EMBL" id="QEP34638.1"/>
    </source>
</evidence>